<dbReference type="InterPro" id="IPR016166">
    <property type="entry name" value="FAD-bd_PCMH"/>
</dbReference>
<comment type="cofactor">
    <cofactor evidence="1">
        <name>FAD</name>
        <dbReference type="ChEBI" id="CHEBI:57692"/>
    </cofactor>
</comment>
<evidence type="ECO:0000313" key="4">
    <source>
        <dbReference type="EMBL" id="VFQ71595.1"/>
    </source>
</evidence>
<dbReference type="Gene3D" id="3.30.43.10">
    <property type="entry name" value="Uridine Diphospho-n-acetylenolpyruvylglucosamine Reductase, domain 2"/>
    <property type="match status" value="1"/>
</dbReference>
<sequence length="347" mass="39341">MLDLMELLLVLADLPILQLSIQNLPEVQHDEHATTSRHRVTSREESEVQLVIRCAKEHDIQVRIRGGGHDYEGLSYTTDFGNPFLTLDLFNMRNVTVYSVEKTAWVGAGSTIGELYYKISEKSPTLGFPAGSCPTVGVGGHFSGGGYGVMLRKYGLAVDQIIDAPLVDAHGRILDRKLMVEDLFWAIRGQREKESLTQFLTRWREEVDKVEEMDDKTVMSLLMNAFRAGELYTEFCRRPPSSYQEVYNTAWEYGEAENLNKRKRELEEGYAKTEHYKKKLYGVLGCCRVRDEVSTLRSEQSSTKTTTAAVVARPGEVSRCHRSGRRPDCLESGRRCFAIADHHLPHC</sequence>
<dbReference type="PROSITE" id="PS51387">
    <property type="entry name" value="FAD_PCMH"/>
    <property type="match status" value="1"/>
</dbReference>
<dbReference type="InterPro" id="IPR016167">
    <property type="entry name" value="FAD-bd_PCMH_sub1"/>
</dbReference>
<dbReference type="InterPro" id="IPR036318">
    <property type="entry name" value="FAD-bd_PCMH-like_sf"/>
</dbReference>
<evidence type="ECO:0000256" key="2">
    <source>
        <dbReference type="SAM" id="SignalP"/>
    </source>
</evidence>
<dbReference type="OrthoDB" id="407275at2759"/>
<organism evidence="4 5">
    <name type="scientific">Cuscuta campestris</name>
    <dbReference type="NCBI Taxonomy" id="132261"/>
    <lineage>
        <taxon>Eukaryota</taxon>
        <taxon>Viridiplantae</taxon>
        <taxon>Streptophyta</taxon>
        <taxon>Embryophyta</taxon>
        <taxon>Tracheophyta</taxon>
        <taxon>Spermatophyta</taxon>
        <taxon>Magnoliopsida</taxon>
        <taxon>eudicotyledons</taxon>
        <taxon>Gunneridae</taxon>
        <taxon>Pentapetalae</taxon>
        <taxon>asterids</taxon>
        <taxon>lamiids</taxon>
        <taxon>Solanales</taxon>
        <taxon>Convolvulaceae</taxon>
        <taxon>Cuscuteae</taxon>
        <taxon>Cuscuta</taxon>
        <taxon>Cuscuta subgen. Grammica</taxon>
        <taxon>Cuscuta sect. Cleistogrammica</taxon>
    </lineage>
</organism>
<gene>
    <name evidence="4" type="ORF">CCAM_LOCUS13371</name>
</gene>
<keyword evidence="2" id="KW-0732">Signal</keyword>
<feature type="domain" description="FAD-binding PCMH-type" evidence="3">
    <location>
        <begin position="32"/>
        <end position="206"/>
    </location>
</feature>
<feature type="signal peptide" evidence="2">
    <location>
        <begin position="1"/>
        <end position="20"/>
    </location>
</feature>
<keyword evidence="5" id="KW-1185">Reference proteome</keyword>
<dbReference type="AlphaFoldDB" id="A0A484L5J3"/>
<dbReference type="InterPro" id="IPR006094">
    <property type="entry name" value="Oxid_FAD_bind_N"/>
</dbReference>
<dbReference type="SUPFAM" id="SSF56176">
    <property type="entry name" value="FAD-binding/transporter-associated domain-like"/>
    <property type="match status" value="1"/>
</dbReference>
<proteinExistence type="predicted"/>
<evidence type="ECO:0000313" key="5">
    <source>
        <dbReference type="Proteomes" id="UP000595140"/>
    </source>
</evidence>
<dbReference type="Proteomes" id="UP000595140">
    <property type="component" value="Unassembled WGS sequence"/>
</dbReference>
<reference evidence="4 5" key="1">
    <citation type="submission" date="2018-04" db="EMBL/GenBank/DDBJ databases">
        <authorList>
            <person name="Vogel A."/>
        </authorList>
    </citation>
    <scope>NUCLEOTIDE SEQUENCE [LARGE SCALE GENOMIC DNA]</scope>
</reference>
<dbReference type="EMBL" id="OOIL02001045">
    <property type="protein sequence ID" value="VFQ71595.1"/>
    <property type="molecule type" value="Genomic_DNA"/>
</dbReference>
<dbReference type="Gene3D" id="3.30.465.10">
    <property type="match status" value="1"/>
</dbReference>
<dbReference type="PANTHER" id="PTHR32448">
    <property type="entry name" value="OS08G0158400 PROTEIN"/>
    <property type="match status" value="1"/>
</dbReference>
<name>A0A484L5J3_9ASTE</name>
<protein>
    <recommendedName>
        <fullName evidence="3">FAD-binding PCMH-type domain-containing protein</fullName>
    </recommendedName>
</protein>
<evidence type="ECO:0000259" key="3">
    <source>
        <dbReference type="PROSITE" id="PS51387"/>
    </source>
</evidence>
<accession>A0A484L5J3</accession>
<dbReference type="GO" id="GO:0071949">
    <property type="term" value="F:FAD binding"/>
    <property type="evidence" value="ECO:0007669"/>
    <property type="project" value="InterPro"/>
</dbReference>
<evidence type="ECO:0000256" key="1">
    <source>
        <dbReference type="ARBA" id="ARBA00001974"/>
    </source>
</evidence>
<feature type="chain" id="PRO_5019830627" description="FAD-binding PCMH-type domain-containing protein" evidence="2">
    <location>
        <begin position="21"/>
        <end position="347"/>
    </location>
</feature>
<dbReference type="InterPro" id="IPR016169">
    <property type="entry name" value="FAD-bd_PCMH_sub2"/>
</dbReference>
<dbReference type="Pfam" id="PF01565">
    <property type="entry name" value="FAD_binding_4"/>
    <property type="match status" value="1"/>
</dbReference>